<keyword evidence="2" id="KW-1185">Reference proteome</keyword>
<dbReference type="EMBL" id="JANJQO010001413">
    <property type="protein sequence ID" value="KAJ2971067.1"/>
    <property type="molecule type" value="Genomic_DNA"/>
</dbReference>
<reference evidence="1" key="1">
    <citation type="submission" date="2022-08" db="EMBL/GenBank/DDBJ databases">
        <title>Genome Sequence of Lecanicillium fungicola.</title>
        <authorList>
            <person name="Buettner E."/>
        </authorList>
    </citation>
    <scope>NUCLEOTIDE SEQUENCE</scope>
    <source>
        <strain evidence="1">Babe33</strain>
    </source>
</reference>
<evidence type="ECO:0000313" key="1">
    <source>
        <dbReference type="EMBL" id="KAJ2971067.1"/>
    </source>
</evidence>
<name>A0ACC1MVN8_9HYPO</name>
<dbReference type="Proteomes" id="UP001143910">
    <property type="component" value="Unassembled WGS sequence"/>
</dbReference>
<gene>
    <name evidence="1" type="ORF">NQ176_g7875</name>
</gene>
<accession>A0ACC1MVN8</accession>
<comment type="caution">
    <text evidence="1">The sequence shown here is derived from an EMBL/GenBank/DDBJ whole genome shotgun (WGS) entry which is preliminary data.</text>
</comment>
<organism evidence="1 2">
    <name type="scientific">Zarea fungicola</name>
    <dbReference type="NCBI Taxonomy" id="93591"/>
    <lineage>
        <taxon>Eukaryota</taxon>
        <taxon>Fungi</taxon>
        <taxon>Dikarya</taxon>
        <taxon>Ascomycota</taxon>
        <taxon>Pezizomycotina</taxon>
        <taxon>Sordariomycetes</taxon>
        <taxon>Hypocreomycetidae</taxon>
        <taxon>Hypocreales</taxon>
        <taxon>Cordycipitaceae</taxon>
        <taxon>Zarea</taxon>
    </lineage>
</organism>
<sequence length="262" mass="28548">MAVMNDLLLAATRVAIRAATDTPSPSADPSSTVTTPQAASPTGDPSSQNTSKDKGSSPLLFFVALGFGVVFTNLWIIVGVKYCFRYNARNRARLGEDGEPVPLETMPRPHRRRREKKLMTMDEVNDKFPMMKYKTWVIERAREGLPTAGGVDISASRANSLHNVEAISAIVVTKERHSMDEASAAAVKTDESTATEPNSKNPDEKPNNFDHDKDIKKADAADTAGQTSTAAAKADDIQRVESHDDDDEDDDEHINAALPPER</sequence>
<protein>
    <submittedName>
        <fullName evidence="1">Uncharacterized protein</fullName>
    </submittedName>
</protein>
<evidence type="ECO:0000313" key="2">
    <source>
        <dbReference type="Proteomes" id="UP001143910"/>
    </source>
</evidence>
<proteinExistence type="predicted"/>